<accession>A0A559MID1</accession>
<organism evidence="5 6">
    <name type="scientific">Lachnellula willkommii</name>
    <dbReference type="NCBI Taxonomy" id="215461"/>
    <lineage>
        <taxon>Eukaryota</taxon>
        <taxon>Fungi</taxon>
        <taxon>Dikarya</taxon>
        <taxon>Ascomycota</taxon>
        <taxon>Pezizomycotina</taxon>
        <taxon>Leotiomycetes</taxon>
        <taxon>Helotiales</taxon>
        <taxon>Lachnaceae</taxon>
        <taxon>Lachnellula</taxon>
    </lineage>
</organism>
<dbReference type="Gene3D" id="3.40.50.720">
    <property type="entry name" value="NAD(P)-binding Rossmann-like Domain"/>
    <property type="match status" value="1"/>
</dbReference>
<dbReference type="SUPFAM" id="SSF51735">
    <property type="entry name" value="NAD(P)-binding Rossmann-fold domains"/>
    <property type="match status" value="1"/>
</dbReference>
<dbReference type="SMART" id="SM00822">
    <property type="entry name" value="PKS_KR"/>
    <property type="match status" value="1"/>
</dbReference>
<evidence type="ECO:0000259" key="4">
    <source>
        <dbReference type="SMART" id="SM00822"/>
    </source>
</evidence>
<dbReference type="PANTHER" id="PTHR43008:SF4">
    <property type="entry name" value="CHAIN DEHYDROGENASE, PUTATIVE (AFU_ORTHOLOGUE AFUA_4G08710)-RELATED"/>
    <property type="match status" value="1"/>
</dbReference>
<comment type="caution">
    <text evidence="5">The sequence shown here is derived from an EMBL/GenBank/DDBJ whole genome shotgun (WGS) entry which is preliminary data.</text>
</comment>
<dbReference type="InterPro" id="IPR020904">
    <property type="entry name" value="Sc_DH/Rdtase_CS"/>
</dbReference>
<gene>
    <name evidence="5" type="primary">ARD_1</name>
    <name evidence="5" type="ORF">LAWI1_G001564</name>
</gene>
<keyword evidence="6" id="KW-1185">Reference proteome</keyword>
<name>A0A559MID1_9HELO</name>
<dbReference type="InterPro" id="IPR057326">
    <property type="entry name" value="KR_dom"/>
</dbReference>
<feature type="domain" description="Ketoreductase" evidence="4">
    <location>
        <begin position="19"/>
        <end position="209"/>
    </location>
</feature>
<proteinExistence type="inferred from homology"/>
<dbReference type="Pfam" id="PF13561">
    <property type="entry name" value="adh_short_C2"/>
    <property type="match status" value="1"/>
</dbReference>
<dbReference type="PRINTS" id="PR00081">
    <property type="entry name" value="GDHRDH"/>
</dbReference>
<evidence type="ECO:0000256" key="1">
    <source>
        <dbReference type="ARBA" id="ARBA00006484"/>
    </source>
</evidence>
<reference evidence="5 6" key="1">
    <citation type="submission" date="2018-05" db="EMBL/GenBank/DDBJ databases">
        <title>Genome sequencing and assembly of the regulated plant pathogen Lachnellula willkommii and related sister species for the development of diagnostic species identification markers.</title>
        <authorList>
            <person name="Giroux E."/>
            <person name="Bilodeau G."/>
        </authorList>
    </citation>
    <scope>NUCLEOTIDE SEQUENCE [LARGE SCALE GENOMIC DNA]</scope>
    <source>
        <strain evidence="5 6">CBS 172.35</strain>
    </source>
</reference>
<dbReference type="EMBL" id="QGML01000261">
    <property type="protein sequence ID" value="TVY92720.1"/>
    <property type="molecule type" value="Genomic_DNA"/>
</dbReference>
<protein>
    <submittedName>
        <fullName evidence="5">D-arabinitol 2-dehydrogenase [ribulose-forming]</fullName>
    </submittedName>
</protein>
<sequence>MDNSAYKIPTKDLFKLQNRTILVSGGLGGVGSPLIISILESGADVICLDLPEHPPDLERFHTIATENGALYFYYSVNVTDADQVSKGIQQAVKGLRHPLRGVVTTAGISGEFNAVDYPPEDFRRLFDLNVTGTFLVVQAAARGMREQKAAGSVVLIASMSGSVANKGVNTAAYNSSKAAVQQLARSLAAEWGNQSDSPPIRVNSISPGYIFTRLTTGALARPEVKAQWLDGSMLGRFSHAEEYRAPILFMLSDGSSFMTGADLRCDGGHTAW</sequence>
<dbReference type="Proteomes" id="UP000315522">
    <property type="component" value="Unassembled WGS sequence"/>
</dbReference>
<evidence type="ECO:0000313" key="6">
    <source>
        <dbReference type="Proteomes" id="UP000315522"/>
    </source>
</evidence>
<dbReference type="PANTHER" id="PTHR43008">
    <property type="entry name" value="BENZIL REDUCTASE"/>
    <property type="match status" value="1"/>
</dbReference>
<keyword evidence="2" id="KW-0521">NADP</keyword>
<evidence type="ECO:0000313" key="5">
    <source>
        <dbReference type="EMBL" id="TVY92720.1"/>
    </source>
</evidence>
<dbReference type="InterPro" id="IPR002347">
    <property type="entry name" value="SDR_fam"/>
</dbReference>
<dbReference type="PROSITE" id="PS00061">
    <property type="entry name" value="ADH_SHORT"/>
    <property type="match status" value="1"/>
</dbReference>
<dbReference type="AlphaFoldDB" id="A0A559MID1"/>
<dbReference type="GO" id="GO:0050664">
    <property type="term" value="F:oxidoreductase activity, acting on NAD(P)H, oxygen as acceptor"/>
    <property type="evidence" value="ECO:0007669"/>
    <property type="project" value="TreeGrafter"/>
</dbReference>
<evidence type="ECO:0000256" key="2">
    <source>
        <dbReference type="ARBA" id="ARBA00022857"/>
    </source>
</evidence>
<keyword evidence="3" id="KW-0560">Oxidoreductase</keyword>
<comment type="similarity">
    <text evidence="1">Belongs to the short-chain dehydrogenases/reductases (SDR) family.</text>
</comment>
<dbReference type="GO" id="GO:0016616">
    <property type="term" value="F:oxidoreductase activity, acting on the CH-OH group of donors, NAD or NADP as acceptor"/>
    <property type="evidence" value="ECO:0007669"/>
    <property type="project" value="UniProtKB-ARBA"/>
</dbReference>
<evidence type="ECO:0000256" key="3">
    <source>
        <dbReference type="ARBA" id="ARBA00023002"/>
    </source>
</evidence>
<dbReference type="InterPro" id="IPR036291">
    <property type="entry name" value="NAD(P)-bd_dom_sf"/>
</dbReference>